<name>A0A6N3AST2_STASI</name>
<organism evidence="1">
    <name type="scientific">Staphylococcus simulans</name>
    <dbReference type="NCBI Taxonomy" id="1286"/>
    <lineage>
        <taxon>Bacteria</taxon>
        <taxon>Bacillati</taxon>
        <taxon>Bacillota</taxon>
        <taxon>Bacilli</taxon>
        <taxon>Bacillales</taxon>
        <taxon>Staphylococcaceae</taxon>
        <taxon>Staphylococcus</taxon>
    </lineage>
</organism>
<proteinExistence type="predicted"/>
<reference evidence="1" key="1">
    <citation type="submission" date="2019-11" db="EMBL/GenBank/DDBJ databases">
        <authorList>
            <person name="Feng L."/>
        </authorList>
    </citation>
    <scope>NUCLEOTIDE SEQUENCE</scope>
    <source>
        <strain evidence="1">SsimulansLFYP27</strain>
    </source>
</reference>
<protein>
    <submittedName>
        <fullName evidence="1">Uncharacterized protein</fullName>
    </submittedName>
</protein>
<dbReference type="AlphaFoldDB" id="A0A6N3AST2"/>
<evidence type="ECO:0000313" key="1">
    <source>
        <dbReference type="EMBL" id="VYT95575.1"/>
    </source>
</evidence>
<sequence>MQEQKLSRSQIFKVYTLKEQAFEEFYSQEHQELANEILQSIKKKEPTYEEAYAVLNLVHAKLQFESNFVHVLPNENKED</sequence>
<gene>
    <name evidence="1" type="ORF">SSLFYP27_01055</name>
</gene>
<dbReference type="RefSeq" id="WP_156666629.1">
    <property type="nucleotide sequence ID" value="NZ_CACRUO010000027.1"/>
</dbReference>
<accession>A0A6N3AST2</accession>
<dbReference type="EMBL" id="CACRUO010000027">
    <property type="protein sequence ID" value="VYT95575.1"/>
    <property type="molecule type" value="Genomic_DNA"/>
</dbReference>